<dbReference type="Gene3D" id="1.10.30.50">
    <property type="match status" value="1"/>
</dbReference>
<evidence type="ECO:0000259" key="2">
    <source>
        <dbReference type="SMART" id="SM00507"/>
    </source>
</evidence>
<dbReference type="GO" id="GO:0008270">
    <property type="term" value="F:zinc ion binding"/>
    <property type="evidence" value="ECO:0007669"/>
    <property type="project" value="InterPro"/>
</dbReference>
<feature type="compositionally biased region" description="Basic and acidic residues" evidence="1">
    <location>
        <begin position="235"/>
        <end position="249"/>
    </location>
</feature>
<keyword evidence="4" id="KW-1185">Reference proteome</keyword>
<evidence type="ECO:0000313" key="3">
    <source>
        <dbReference type="EMBL" id="ELZ21060.1"/>
    </source>
</evidence>
<keyword evidence="3" id="KW-0255">Endonuclease</keyword>
<dbReference type="RefSeq" id="WP_006885448.1">
    <property type="nucleotide sequence ID" value="NZ_AOIU01000043.1"/>
</dbReference>
<dbReference type="eggNOG" id="arCOG03899">
    <property type="taxonomic scope" value="Archaea"/>
</dbReference>
<comment type="caution">
    <text evidence="3">The sequence shown here is derived from an EMBL/GenBank/DDBJ whole genome shotgun (WGS) entry which is preliminary data.</text>
</comment>
<keyword evidence="3" id="KW-0540">Nuclease</keyword>
<dbReference type="AlphaFoldDB" id="M0CCV3"/>
<dbReference type="Proteomes" id="UP000011626">
    <property type="component" value="Unassembled WGS sequence"/>
</dbReference>
<name>M0CCV3_9EURY</name>
<dbReference type="Pfam" id="PF01844">
    <property type="entry name" value="HNH"/>
    <property type="match status" value="1"/>
</dbReference>
<reference evidence="3 4" key="1">
    <citation type="journal article" date="2014" name="PLoS Genet.">
        <title>Phylogenetically driven sequencing of extremely halophilic archaea reveals strategies for static and dynamic osmo-response.</title>
        <authorList>
            <person name="Becker E.A."/>
            <person name="Seitzer P.M."/>
            <person name="Tritt A."/>
            <person name="Larsen D."/>
            <person name="Krusor M."/>
            <person name="Yao A.I."/>
            <person name="Wu D."/>
            <person name="Madern D."/>
            <person name="Eisen J.A."/>
            <person name="Darling A.E."/>
            <person name="Facciotti M.T."/>
        </authorList>
    </citation>
    <scope>NUCLEOTIDE SEQUENCE [LARGE SCALE GENOMIC DNA]</scope>
    <source>
        <strain evidence="3 4">2-9-1</strain>
    </source>
</reference>
<dbReference type="SMART" id="SM00507">
    <property type="entry name" value="HNHc"/>
    <property type="match status" value="1"/>
</dbReference>
<dbReference type="OrthoDB" id="11472at2157"/>
<keyword evidence="3" id="KW-0378">Hydrolase</keyword>
<evidence type="ECO:0000313" key="4">
    <source>
        <dbReference type="Proteomes" id="UP000011626"/>
    </source>
</evidence>
<sequence length="330" mass="35644">MTGSEREQCHEPVDQATRAEMLEAYEYRCQACGRCGPEAGGLATLHVHHIERDPDGMGEHDAANLTVLCRACHSWQHQQTPVDDVPIEVTEADQTELLRQDMEILKTVVEIGPATTGAIAGALSIDLSPWAVRERLWVLMGLDNLVAGRETQIVDQDAKTGEWGVPEQIALSARGRVPSDPGELLQRIEDEYVRRALDRGCDRDAVAAVLDVSERATFYKHKRACAFDVPLDAIDRRGGRPVEDSDDQRAGAASEPDERAGGDVQQQLDVVADGAGASTDSHGEEDCNSESSEVGSGGGSNGGQVITDNEAVRKELRRAISALQEVDSAL</sequence>
<gene>
    <name evidence="3" type="ORF">C475_18918</name>
</gene>
<dbReference type="EMBL" id="AOIU01000043">
    <property type="protein sequence ID" value="ELZ21060.1"/>
    <property type="molecule type" value="Genomic_DNA"/>
</dbReference>
<dbReference type="STRING" id="797114.C475_18918"/>
<dbReference type="CDD" id="cd00085">
    <property type="entry name" value="HNHc"/>
    <property type="match status" value="1"/>
</dbReference>
<evidence type="ECO:0000256" key="1">
    <source>
        <dbReference type="SAM" id="MobiDB-lite"/>
    </source>
</evidence>
<dbReference type="InterPro" id="IPR002711">
    <property type="entry name" value="HNH"/>
</dbReference>
<accession>M0CCV3</accession>
<feature type="region of interest" description="Disordered" evidence="1">
    <location>
        <begin position="235"/>
        <end position="310"/>
    </location>
</feature>
<dbReference type="GO" id="GO:0003676">
    <property type="term" value="F:nucleic acid binding"/>
    <property type="evidence" value="ECO:0007669"/>
    <property type="project" value="InterPro"/>
</dbReference>
<protein>
    <submittedName>
        <fullName evidence="3">Hnh endonuclease</fullName>
    </submittedName>
</protein>
<organism evidence="3 4">
    <name type="scientific">Halosimplex carlsbadense 2-9-1</name>
    <dbReference type="NCBI Taxonomy" id="797114"/>
    <lineage>
        <taxon>Archaea</taxon>
        <taxon>Methanobacteriati</taxon>
        <taxon>Methanobacteriota</taxon>
        <taxon>Stenosarchaea group</taxon>
        <taxon>Halobacteria</taxon>
        <taxon>Halobacteriales</taxon>
        <taxon>Haloarculaceae</taxon>
        <taxon>Halosimplex</taxon>
    </lineage>
</organism>
<proteinExistence type="predicted"/>
<dbReference type="InterPro" id="IPR003615">
    <property type="entry name" value="HNH_nuc"/>
</dbReference>
<feature type="domain" description="HNH nuclease" evidence="2">
    <location>
        <begin position="16"/>
        <end position="74"/>
    </location>
</feature>
<dbReference type="GO" id="GO:0004519">
    <property type="term" value="F:endonuclease activity"/>
    <property type="evidence" value="ECO:0007669"/>
    <property type="project" value="UniProtKB-KW"/>
</dbReference>